<evidence type="ECO:0000313" key="2">
    <source>
        <dbReference type="Proteomes" id="UP000621455"/>
    </source>
</evidence>
<dbReference type="EMBL" id="WHJG01000001">
    <property type="protein sequence ID" value="NHZ78021.1"/>
    <property type="molecule type" value="Genomic_DNA"/>
</dbReference>
<gene>
    <name evidence="1" type="ORF">F2P44_01705</name>
</gene>
<sequence>MPLTPFSSVAKNPSSAIYLHHMQIIFDICLLSDFVHVRMHSLAQQEHQPQQRPQGFTVKTTTQQQMTTQRPARGLSLLASSLLASLQVAVLAALQGAGTAGLKGYRTLAAALDALYAQPAPSYHQHRQWPAFCGAHWEHTNNIRGGATPSRGG</sequence>
<proteinExistence type="predicted"/>
<protein>
    <submittedName>
        <fullName evidence="1">Uncharacterized protein</fullName>
    </submittedName>
</protein>
<dbReference type="Proteomes" id="UP000621455">
    <property type="component" value="Unassembled WGS sequence"/>
</dbReference>
<comment type="caution">
    <text evidence="1">The sequence shown here is derived from an EMBL/GenBank/DDBJ whole genome shotgun (WGS) entry which is preliminary data.</text>
</comment>
<dbReference type="RefSeq" id="WP_167084426.1">
    <property type="nucleotide sequence ID" value="NZ_WHJG01000001.1"/>
</dbReference>
<accession>A0ABX0N6R5</accession>
<name>A0ABX0N6R5_9BURK</name>
<keyword evidence="2" id="KW-1185">Reference proteome</keyword>
<reference evidence="1 2" key="1">
    <citation type="submission" date="2019-10" db="EMBL/GenBank/DDBJ databases">
        <title>Taxonomy of Antarctic Massilia spp.: description of Massilia rubra sp. nov., Massilia aquatica sp. nov., Massilia mucilaginosa sp. nov., Massilia frigida sp. nov. isolated from streams, lakes and regoliths.</title>
        <authorList>
            <person name="Holochova P."/>
            <person name="Sedlacek I."/>
            <person name="Kralova S."/>
            <person name="Maslanova I."/>
            <person name="Busse H.-J."/>
            <person name="Stankova E."/>
            <person name="Vrbovska V."/>
            <person name="Kovarovic V."/>
            <person name="Bartak M."/>
            <person name="Svec P."/>
            <person name="Pantucek R."/>
        </authorList>
    </citation>
    <scope>NUCLEOTIDE SEQUENCE [LARGE SCALE GENOMIC DNA]</scope>
    <source>
        <strain evidence="1 2">CCM 8695</strain>
    </source>
</reference>
<organism evidence="1 2">
    <name type="scientific">Massilia frigida</name>
    <dbReference type="NCBI Taxonomy" id="2609281"/>
    <lineage>
        <taxon>Bacteria</taxon>
        <taxon>Pseudomonadati</taxon>
        <taxon>Pseudomonadota</taxon>
        <taxon>Betaproteobacteria</taxon>
        <taxon>Burkholderiales</taxon>
        <taxon>Oxalobacteraceae</taxon>
        <taxon>Telluria group</taxon>
        <taxon>Massilia</taxon>
    </lineage>
</organism>
<evidence type="ECO:0000313" key="1">
    <source>
        <dbReference type="EMBL" id="NHZ78021.1"/>
    </source>
</evidence>